<evidence type="ECO:0000256" key="5">
    <source>
        <dbReference type="ARBA" id="ARBA00023136"/>
    </source>
</evidence>
<feature type="non-terminal residue" evidence="7">
    <location>
        <position position="1"/>
    </location>
</feature>
<keyword evidence="3" id="KW-0732">Signal</keyword>
<proteinExistence type="predicted"/>
<evidence type="ECO:0000256" key="2">
    <source>
        <dbReference type="ARBA" id="ARBA00022448"/>
    </source>
</evidence>
<dbReference type="GO" id="GO:0016020">
    <property type="term" value="C:membrane"/>
    <property type="evidence" value="ECO:0007669"/>
    <property type="project" value="UniProtKB-SubCell"/>
</dbReference>
<keyword evidence="8" id="KW-1185">Reference proteome</keyword>
<dbReference type="STRING" id="22663.A0A2I0IJT6"/>
<dbReference type="PANTHER" id="PTHR23130:SF157">
    <property type="entry name" value="AUXIN-INDUCED IN ROOT CULTURES PROTEIN 12"/>
    <property type="match status" value="1"/>
</dbReference>
<gene>
    <name evidence="7" type="ORF">CRG98_035982</name>
</gene>
<dbReference type="Pfam" id="PF04526">
    <property type="entry name" value="DUF568"/>
    <property type="match status" value="1"/>
</dbReference>
<dbReference type="PANTHER" id="PTHR23130">
    <property type="entry name" value="CYTOCHROME B561 AND DOMON DOMAIN-CONTAINING PROTEIN"/>
    <property type="match status" value="1"/>
</dbReference>
<dbReference type="PROSITE" id="PS50836">
    <property type="entry name" value="DOMON"/>
    <property type="match status" value="1"/>
</dbReference>
<accession>A0A2I0IJT6</accession>
<comment type="caution">
    <text evidence="7">The sequence shown here is derived from an EMBL/GenBank/DDBJ whole genome shotgun (WGS) entry which is preliminary data.</text>
</comment>
<dbReference type="Proteomes" id="UP000233551">
    <property type="component" value="Unassembled WGS sequence"/>
</dbReference>
<keyword evidence="5" id="KW-0472">Membrane</keyword>
<dbReference type="CDD" id="cd09629">
    <property type="entry name" value="DOMON_CIL1_like"/>
    <property type="match status" value="1"/>
</dbReference>
<feature type="domain" description="DOMON" evidence="6">
    <location>
        <begin position="11"/>
        <end position="124"/>
    </location>
</feature>
<dbReference type="AlphaFoldDB" id="A0A2I0IJT6"/>
<evidence type="ECO:0000256" key="3">
    <source>
        <dbReference type="ARBA" id="ARBA00022729"/>
    </source>
</evidence>
<evidence type="ECO:0000256" key="4">
    <source>
        <dbReference type="ARBA" id="ARBA00022982"/>
    </source>
</evidence>
<dbReference type="InterPro" id="IPR005018">
    <property type="entry name" value="DOMON_domain"/>
</dbReference>
<evidence type="ECO:0000313" key="8">
    <source>
        <dbReference type="Proteomes" id="UP000233551"/>
    </source>
</evidence>
<keyword evidence="2" id="KW-0813">Transport</keyword>
<evidence type="ECO:0000256" key="1">
    <source>
        <dbReference type="ARBA" id="ARBA00004370"/>
    </source>
</evidence>
<dbReference type="InterPro" id="IPR045265">
    <property type="entry name" value="AIR12_DOMON"/>
</dbReference>
<reference evidence="7 8" key="1">
    <citation type="submission" date="2017-11" db="EMBL/GenBank/DDBJ databases">
        <title>De-novo sequencing of pomegranate (Punica granatum L.) genome.</title>
        <authorList>
            <person name="Akparov Z."/>
            <person name="Amiraslanov A."/>
            <person name="Hajiyeva S."/>
            <person name="Abbasov M."/>
            <person name="Kaur K."/>
            <person name="Hamwieh A."/>
            <person name="Solovyev V."/>
            <person name="Salamov A."/>
            <person name="Braich B."/>
            <person name="Kosarev P."/>
            <person name="Mahmoud A."/>
            <person name="Hajiyev E."/>
            <person name="Babayeva S."/>
            <person name="Izzatullayeva V."/>
            <person name="Mammadov A."/>
            <person name="Mammadov A."/>
            <person name="Sharifova S."/>
            <person name="Ojaghi J."/>
            <person name="Eynullazada K."/>
            <person name="Bayramov B."/>
            <person name="Abdulazimova A."/>
            <person name="Shahmuradov I."/>
        </authorList>
    </citation>
    <scope>NUCLEOTIDE SEQUENCE [LARGE SCALE GENOMIC DNA]</scope>
    <source>
        <strain evidence="8">cv. AG2017</strain>
        <tissue evidence="7">Leaf</tissue>
    </source>
</reference>
<sequence>VFSNCSDLPKLGARLHYTYDASNSSLSIAFTAAPAAGGAWVAYAINPTSTGMVGSQALMALKLANGSVFAKTYNIMGYHSIVESKLSFEVWDLTAEASNDAMTIFASLKVPEKATSLNQVWQVGGAVIGNRPSIHPLETENRASIFRTYTAEVLLLFLFSIVNANVKGQLEIFILNPLLSPCDVIACQEI</sequence>
<organism evidence="7 8">
    <name type="scientific">Punica granatum</name>
    <name type="common">Pomegranate</name>
    <dbReference type="NCBI Taxonomy" id="22663"/>
    <lineage>
        <taxon>Eukaryota</taxon>
        <taxon>Viridiplantae</taxon>
        <taxon>Streptophyta</taxon>
        <taxon>Embryophyta</taxon>
        <taxon>Tracheophyta</taxon>
        <taxon>Spermatophyta</taxon>
        <taxon>Magnoliopsida</taxon>
        <taxon>eudicotyledons</taxon>
        <taxon>Gunneridae</taxon>
        <taxon>Pentapetalae</taxon>
        <taxon>rosids</taxon>
        <taxon>malvids</taxon>
        <taxon>Myrtales</taxon>
        <taxon>Lythraceae</taxon>
        <taxon>Punica</taxon>
    </lineage>
</organism>
<evidence type="ECO:0000259" key="6">
    <source>
        <dbReference type="PROSITE" id="PS50836"/>
    </source>
</evidence>
<protein>
    <recommendedName>
        <fullName evidence="6">DOMON domain-containing protein</fullName>
    </recommendedName>
</protein>
<evidence type="ECO:0000313" key="7">
    <source>
        <dbReference type="EMBL" id="PKI43606.1"/>
    </source>
</evidence>
<keyword evidence="4" id="KW-0249">Electron transport</keyword>
<name>A0A2I0IJT6_PUNGR</name>
<comment type="subcellular location">
    <subcellularLocation>
        <location evidence="1">Membrane</location>
    </subcellularLocation>
</comment>
<dbReference type="EMBL" id="PGOL01003028">
    <property type="protein sequence ID" value="PKI43606.1"/>
    <property type="molecule type" value="Genomic_DNA"/>
</dbReference>